<accession>A0A2H1J773</accession>
<organism evidence="6 7">
    <name type="scientific">Brevibacterium aurantiacum</name>
    <dbReference type="NCBI Taxonomy" id="273384"/>
    <lineage>
        <taxon>Bacteria</taxon>
        <taxon>Bacillati</taxon>
        <taxon>Actinomycetota</taxon>
        <taxon>Actinomycetes</taxon>
        <taxon>Micrococcales</taxon>
        <taxon>Brevibacteriaceae</taxon>
        <taxon>Brevibacterium</taxon>
    </lineage>
</organism>
<comment type="function">
    <text evidence="1">Required for the transposition of the insertion element.</text>
</comment>
<dbReference type="GO" id="GO:0004803">
    <property type="term" value="F:transposase activity"/>
    <property type="evidence" value="ECO:0007669"/>
    <property type="project" value="InterPro"/>
</dbReference>
<reference evidence="6 7" key="1">
    <citation type="submission" date="2017-03" db="EMBL/GenBank/DDBJ databases">
        <authorList>
            <person name="Afonso C.L."/>
            <person name="Miller P.J."/>
            <person name="Scott M.A."/>
            <person name="Spackman E."/>
            <person name="Goraichik I."/>
            <person name="Dimitrov K.M."/>
            <person name="Suarez D.L."/>
            <person name="Swayne D.E."/>
        </authorList>
    </citation>
    <scope>NUCLEOTIDE SEQUENCE [LARGE SCALE GENOMIC DNA]</scope>
    <source>
        <strain evidence="7">6(3)</strain>
    </source>
</reference>
<dbReference type="GO" id="GO:0006313">
    <property type="term" value="P:DNA transposition"/>
    <property type="evidence" value="ECO:0007669"/>
    <property type="project" value="InterPro"/>
</dbReference>
<keyword evidence="3" id="KW-0815">Transposition</keyword>
<evidence type="ECO:0000256" key="1">
    <source>
        <dbReference type="ARBA" id="ARBA00002190"/>
    </source>
</evidence>
<proteinExistence type="inferred from homology"/>
<evidence type="ECO:0000256" key="5">
    <source>
        <dbReference type="ARBA" id="ARBA00023172"/>
    </source>
</evidence>
<keyword evidence="4" id="KW-0238">DNA-binding</keyword>
<protein>
    <submittedName>
        <fullName evidence="6">Transposase, Mutator family</fullName>
    </submittedName>
</protein>
<name>A0A2H1J773_BREAU</name>
<dbReference type="InterPro" id="IPR001207">
    <property type="entry name" value="Transposase_mutator"/>
</dbReference>
<dbReference type="AlphaFoldDB" id="A0A2H1J773"/>
<sequence>MADPNSAVSTLINQVLTDPDLAHSDVFRQMLQAGLQDLIEAEATATIGAARYERSEDRSTRRNGSRKK</sequence>
<dbReference type="RefSeq" id="WP_180959478.1">
    <property type="nucleotide sequence ID" value="NZ_FXYZ01000007.1"/>
</dbReference>
<dbReference type="Proteomes" id="UP000234327">
    <property type="component" value="Unassembled WGS sequence"/>
</dbReference>
<dbReference type="Pfam" id="PF00872">
    <property type="entry name" value="Transposase_mut"/>
    <property type="match status" value="1"/>
</dbReference>
<feature type="non-terminal residue" evidence="6">
    <location>
        <position position="68"/>
    </location>
</feature>
<gene>
    <name evidence="6" type="ORF">BAURA63_01949</name>
</gene>
<evidence type="ECO:0000313" key="6">
    <source>
        <dbReference type="EMBL" id="SMX83224.1"/>
    </source>
</evidence>
<dbReference type="GO" id="GO:0003677">
    <property type="term" value="F:DNA binding"/>
    <property type="evidence" value="ECO:0007669"/>
    <property type="project" value="UniProtKB-KW"/>
</dbReference>
<comment type="similarity">
    <text evidence="2">Belongs to the transposase mutator family.</text>
</comment>
<evidence type="ECO:0000256" key="2">
    <source>
        <dbReference type="ARBA" id="ARBA00010961"/>
    </source>
</evidence>
<evidence type="ECO:0000256" key="3">
    <source>
        <dbReference type="ARBA" id="ARBA00022578"/>
    </source>
</evidence>
<evidence type="ECO:0000256" key="4">
    <source>
        <dbReference type="ARBA" id="ARBA00023125"/>
    </source>
</evidence>
<keyword evidence="5" id="KW-0233">DNA recombination</keyword>
<dbReference type="EMBL" id="FXYZ01000007">
    <property type="protein sequence ID" value="SMX83224.1"/>
    <property type="molecule type" value="Genomic_DNA"/>
</dbReference>
<evidence type="ECO:0000313" key="7">
    <source>
        <dbReference type="Proteomes" id="UP000234327"/>
    </source>
</evidence>